<accession>A0A9P4N8D5</accession>
<organism evidence="1 2">
    <name type="scientific">Lojkania enalia</name>
    <dbReference type="NCBI Taxonomy" id="147567"/>
    <lineage>
        <taxon>Eukaryota</taxon>
        <taxon>Fungi</taxon>
        <taxon>Dikarya</taxon>
        <taxon>Ascomycota</taxon>
        <taxon>Pezizomycotina</taxon>
        <taxon>Dothideomycetes</taxon>
        <taxon>Pleosporomycetidae</taxon>
        <taxon>Pleosporales</taxon>
        <taxon>Pleosporales incertae sedis</taxon>
        <taxon>Lojkania</taxon>
    </lineage>
</organism>
<proteinExistence type="predicted"/>
<reference evidence="2" key="1">
    <citation type="journal article" date="2020" name="Stud. Mycol.">
        <title>101 Dothideomycetes genomes: A test case for predicting lifestyles and emergence of pathogens.</title>
        <authorList>
            <person name="Haridas S."/>
            <person name="Albert R."/>
            <person name="Binder M."/>
            <person name="Bloem J."/>
            <person name="LaButti K."/>
            <person name="Salamov A."/>
            <person name="Andreopoulos B."/>
            <person name="Baker S."/>
            <person name="Barry K."/>
            <person name="Bills G."/>
            <person name="Bluhm B."/>
            <person name="Cannon C."/>
            <person name="Castanera R."/>
            <person name="Culley D."/>
            <person name="Daum C."/>
            <person name="Ezra D."/>
            <person name="Gonzalez J."/>
            <person name="Henrissat B."/>
            <person name="Kuo A."/>
            <person name="Liang C."/>
            <person name="Lipzen A."/>
            <person name="Lutzoni F."/>
            <person name="Magnuson J."/>
            <person name="Mondo S."/>
            <person name="Nolan M."/>
            <person name="Ohm R."/>
            <person name="Pangilinan J."/>
            <person name="Park H.-J."/>
            <person name="Ramirez L."/>
            <person name="Alfaro M."/>
            <person name="Sun H."/>
            <person name="Tritt A."/>
            <person name="Yoshinaga Y."/>
            <person name="Zwiers L.-H."/>
            <person name="Turgeon B."/>
            <person name="Goodwin S."/>
            <person name="Spatafora J."/>
            <person name="Crous P."/>
            <person name="Grigoriev I."/>
        </authorList>
    </citation>
    <scope>NUCLEOTIDE SEQUENCE [LARGE SCALE GENOMIC DNA]</scope>
    <source>
        <strain evidence="2">CBS 304.66</strain>
    </source>
</reference>
<dbReference type="OrthoDB" id="3741380at2759"/>
<gene>
    <name evidence="1" type="ORF">CC78DRAFT_234088</name>
</gene>
<sequence length="282" mass="31788">MTLNPTTPKTQKMSTIKQDHSKLEPRLLLPAFPPELRNNIYAATVSPTHPATNAGLPFTSKSYEISATTVEIHPVYRGSAALLALAAYRFQEGREYESFLFTHGIELRVVVKFKALPQVFIAEHWARKLQVHMRKLVKKYAWVGKAVKWDVRVIWQPKGGAWEHARYEHKIPGIVNRMADELVAFSTVKGRVDVHIALCLGPGYVAFRNSWMNNFLAGKVGGAREERREVIVEVLEKKEVRRTGLVKVPDVLKEKEVVLVKKGGIVEWGEAVEGRVLGCSQT</sequence>
<protein>
    <submittedName>
        <fullName evidence="1">Uncharacterized protein</fullName>
    </submittedName>
</protein>
<evidence type="ECO:0000313" key="2">
    <source>
        <dbReference type="Proteomes" id="UP000800093"/>
    </source>
</evidence>
<comment type="caution">
    <text evidence="1">The sequence shown here is derived from an EMBL/GenBank/DDBJ whole genome shotgun (WGS) entry which is preliminary data.</text>
</comment>
<dbReference type="Proteomes" id="UP000800093">
    <property type="component" value="Unassembled WGS sequence"/>
</dbReference>
<dbReference type="EMBL" id="ML986616">
    <property type="protein sequence ID" value="KAF2264386.1"/>
    <property type="molecule type" value="Genomic_DNA"/>
</dbReference>
<name>A0A9P4N8D5_9PLEO</name>
<evidence type="ECO:0000313" key="1">
    <source>
        <dbReference type="EMBL" id="KAF2264386.1"/>
    </source>
</evidence>
<keyword evidence="2" id="KW-1185">Reference proteome</keyword>
<dbReference type="AlphaFoldDB" id="A0A9P4N8D5"/>